<dbReference type="AlphaFoldDB" id="A0A840REY9"/>
<accession>A0A840REY9</accession>
<proteinExistence type="predicted"/>
<feature type="chain" id="PRO_5032735227" description="DUF2092 domain-containing protein" evidence="2">
    <location>
        <begin position="22"/>
        <end position="256"/>
    </location>
</feature>
<evidence type="ECO:0008006" key="5">
    <source>
        <dbReference type="Google" id="ProtNLM"/>
    </source>
</evidence>
<keyword evidence="1 2" id="KW-0732">Signal</keyword>
<gene>
    <name evidence="3" type="ORF">HNQ50_001595</name>
</gene>
<name>A0A840REY9_9NEIS</name>
<dbReference type="EMBL" id="JACHHN010000003">
    <property type="protein sequence ID" value="MBB5190872.1"/>
    <property type="molecule type" value="Genomic_DNA"/>
</dbReference>
<organism evidence="3 4">
    <name type="scientific">Silvimonas terrae</name>
    <dbReference type="NCBI Taxonomy" id="300266"/>
    <lineage>
        <taxon>Bacteria</taxon>
        <taxon>Pseudomonadati</taxon>
        <taxon>Pseudomonadota</taxon>
        <taxon>Betaproteobacteria</taxon>
        <taxon>Neisseriales</taxon>
        <taxon>Chitinibacteraceae</taxon>
        <taxon>Silvimonas</taxon>
    </lineage>
</organism>
<dbReference type="RefSeq" id="WP_184099316.1">
    <property type="nucleotide sequence ID" value="NZ_JACHHN010000003.1"/>
</dbReference>
<feature type="signal peptide" evidence="2">
    <location>
        <begin position="1"/>
        <end position="21"/>
    </location>
</feature>
<evidence type="ECO:0000256" key="2">
    <source>
        <dbReference type="SAM" id="SignalP"/>
    </source>
</evidence>
<comment type="caution">
    <text evidence="3">The sequence shown here is derived from an EMBL/GenBank/DDBJ whole genome shotgun (WGS) entry which is preliminary data.</text>
</comment>
<keyword evidence="4" id="KW-1185">Reference proteome</keyword>
<evidence type="ECO:0000313" key="4">
    <source>
        <dbReference type="Proteomes" id="UP000543030"/>
    </source>
</evidence>
<dbReference type="Proteomes" id="UP000543030">
    <property type="component" value="Unassembled WGS sequence"/>
</dbReference>
<dbReference type="Pfam" id="PF09865">
    <property type="entry name" value="DUF2092"/>
    <property type="match status" value="1"/>
</dbReference>
<dbReference type="InterPro" id="IPR029046">
    <property type="entry name" value="LolA/LolB/LppX"/>
</dbReference>
<evidence type="ECO:0000313" key="3">
    <source>
        <dbReference type="EMBL" id="MBB5190872.1"/>
    </source>
</evidence>
<evidence type="ECO:0000256" key="1">
    <source>
        <dbReference type="ARBA" id="ARBA00022729"/>
    </source>
</evidence>
<dbReference type="SUPFAM" id="SSF89392">
    <property type="entry name" value="Prokaryotic lipoproteins and lipoprotein localization factors"/>
    <property type="match status" value="1"/>
</dbReference>
<protein>
    <recommendedName>
        <fullName evidence="5">DUF2092 domain-containing protein</fullName>
    </recommendedName>
</protein>
<dbReference type="InterPro" id="IPR019207">
    <property type="entry name" value="DUF2092"/>
</dbReference>
<sequence>MTLRVKLTGLLLILVTLQAWAEDAPAADASAPAAVVNPRVIDKLTQMGNYLRSLPKFEVAAVITHDTVLDTGQKLQMQATTRLLVEGHTKLYASLDSDTQSRQFFFNGSKLTQYSPDLKYYTTVNVQGTIATALHDLEDHYNLQIPMEDLFLFGTDKSQADALTSALYVGPSHINGKLCDHLAFRQEGADWQLWITRSDKPLPCKLVITTTDDDTRPEYSAVYTWNLQPAIKGNAFTFAPGKKDVAIPLTKASDND</sequence>
<reference evidence="3 4" key="1">
    <citation type="submission" date="2020-08" db="EMBL/GenBank/DDBJ databases">
        <title>Genomic Encyclopedia of Type Strains, Phase IV (KMG-IV): sequencing the most valuable type-strain genomes for metagenomic binning, comparative biology and taxonomic classification.</title>
        <authorList>
            <person name="Goeker M."/>
        </authorList>
    </citation>
    <scope>NUCLEOTIDE SEQUENCE [LARGE SCALE GENOMIC DNA]</scope>
    <source>
        <strain evidence="3 4">DSM 18233</strain>
    </source>
</reference>